<protein>
    <submittedName>
        <fullName evidence="1">Uncharacterized protein</fullName>
    </submittedName>
</protein>
<evidence type="ECO:0000313" key="1">
    <source>
        <dbReference type="EMBL" id="KAK8838236.1"/>
    </source>
</evidence>
<organism evidence="1 2">
    <name type="scientific">Tritrichomonas musculus</name>
    <dbReference type="NCBI Taxonomy" id="1915356"/>
    <lineage>
        <taxon>Eukaryota</taxon>
        <taxon>Metamonada</taxon>
        <taxon>Parabasalia</taxon>
        <taxon>Tritrichomonadida</taxon>
        <taxon>Tritrichomonadidae</taxon>
        <taxon>Tritrichomonas</taxon>
    </lineage>
</organism>
<name>A0ABR2GX78_9EUKA</name>
<dbReference type="Proteomes" id="UP001470230">
    <property type="component" value="Unassembled WGS sequence"/>
</dbReference>
<gene>
    <name evidence="1" type="ORF">M9Y10_035656</name>
</gene>
<dbReference type="EMBL" id="JAPFFF010000056">
    <property type="protein sequence ID" value="KAK8838236.1"/>
    <property type="molecule type" value="Genomic_DNA"/>
</dbReference>
<comment type="caution">
    <text evidence="1">The sequence shown here is derived from an EMBL/GenBank/DDBJ whole genome shotgun (WGS) entry which is preliminary data.</text>
</comment>
<reference evidence="1 2" key="1">
    <citation type="submission" date="2024-04" db="EMBL/GenBank/DDBJ databases">
        <title>Tritrichomonas musculus Genome.</title>
        <authorList>
            <person name="Alves-Ferreira E."/>
            <person name="Grigg M."/>
            <person name="Lorenzi H."/>
            <person name="Galac M."/>
        </authorList>
    </citation>
    <scope>NUCLEOTIDE SEQUENCE [LARGE SCALE GENOMIC DNA]</scope>
    <source>
        <strain evidence="1 2">EAF2021</strain>
    </source>
</reference>
<accession>A0ABR2GX78</accession>
<proteinExistence type="predicted"/>
<sequence>MSKEQAPARKSLFSLSVDDIIIQRIFKSLEEELKKLTLEVQEIKIDLPNYALKKDFDSLSESFSNFTLNTDKSFLALNEKLDTSIQDTKKQYERMQRFVEGQISDAVFSVNNVARAQNALIEEKIFQLSKPSLEYEQLQRDVAKIKEKNESIKDETNKLNSFFSSLLGEDENGKLLTLDQYVDRSVKKLRDQITNLETLQLQNESKFARSEFIIKKLIGNGDDFHFPLYQKVEKIHFENKPKLPVLKDPVSLLDYLEYLMLFAPTVQKVVSSFYHQICAVSNSVYDREEKEVSIENLEGKIELLNQMELDINELKTYTIDPNKLQLFCEMVEELKKEKAISDQIDDINKQLIQMQNEYVQRGELTDVISDVNQNINNAINDAITELKENDPFFNQSLSGFDSYRSKTEDSSHPAIAAVTPRGTVSHKMMYKQAPSTTRVIIPKKDEIEEVGRYPKRTQKTASRVNIQLDSFPQASSSRSALAVKKKIDGF</sequence>
<evidence type="ECO:0000313" key="2">
    <source>
        <dbReference type="Proteomes" id="UP001470230"/>
    </source>
</evidence>
<keyword evidence="2" id="KW-1185">Reference proteome</keyword>